<sequence>MITEGLRDLISGSDRPPHPAQLRRAGITFKPDDVVPPGTPGSVLCMRTKNVQSELDLSDVWAVDSSLVRRQNQFLQEGDILVSSANSWNLVGKCCWIPQLSEKSSFGGFVSVIRAQTSRVNPRYLYRWFSSPRVQTTVRSFGRQTTNISNLNVERCLKLPLPLPSLQEQRRIAEVLDRADELRTKRRGALARLDNLTQSVFLDMFGEPFTNERQWFASSVGDAGKVQLGRQRAPQYQTGKFTSPYLRVANVHEDRIDLSDVLEMDFNEEDFDRYQLHEGDILLNEGQSTELVGRPAMWRGEGAGYCYQNTLVRFQSKRSIVNPTYALAVFLRYFRTGQLAKISSKTSNVAHLGAGRFAKMPFPIPPINLQEKFAEQAEEIRNLKSRQQASDAELGTLFASLQDRAFRGAL</sequence>
<dbReference type="GO" id="GO:0009307">
    <property type="term" value="P:DNA restriction-modification system"/>
    <property type="evidence" value="ECO:0007669"/>
    <property type="project" value="UniProtKB-KW"/>
</dbReference>
<dbReference type="Gene3D" id="3.90.220.20">
    <property type="entry name" value="DNA methylase specificity domains"/>
    <property type="match status" value="2"/>
</dbReference>
<evidence type="ECO:0000313" key="6">
    <source>
        <dbReference type="Proteomes" id="UP000608890"/>
    </source>
</evidence>
<comment type="caution">
    <text evidence="5">The sequence shown here is derived from an EMBL/GenBank/DDBJ whole genome shotgun (WGS) entry which is preliminary data.</text>
</comment>
<dbReference type="InterPro" id="IPR052021">
    <property type="entry name" value="Type-I_RS_S_subunit"/>
</dbReference>
<keyword evidence="6" id="KW-1185">Reference proteome</keyword>
<proteinExistence type="inferred from homology"/>
<accession>A0A917U6Y6</accession>
<keyword evidence="3" id="KW-0238">DNA-binding</keyword>
<dbReference type="EMBL" id="BMNB01000036">
    <property type="protein sequence ID" value="GGM61754.1"/>
    <property type="molecule type" value="Genomic_DNA"/>
</dbReference>
<dbReference type="CDD" id="cd17252">
    <property type="entry name" value="RMtype1_S_EcoKI-TRD1-CR1_like"/>
    <property type="match status" value="1"/>
</dbReference>
<dbReference type="AlphaFoldDB" id="A0A917U6Y6"/>
<evidence type="ECO:0000313" key="5">
    <source>
        <dbReference type="EMBL" id="GGM61754.1"/>
    </source>
</evidence>
<reference evidence="5" key="1">
    <citation type="journal article" date="2014" name="Int. J. Syst. Evol. Microbiol.">
        <title>Complete genome sequence of Corynebacterium casei LMG S-19264T (=DSM 44701T), isolated from a smear-ripened cheese.</title>
        <authorList>
            <consortium name="US DOE Joint Genome Institute (JGI-PGF)"/>
            <person name="Walter F."/>
            <person name="Albersmeier A."/>
            <person name="Kalinowski J."/>
            <person name="Ruckert C."/>
        </authorList>
    </citation>
    <scope>NUCLEOTIDE SEQUENCE</scope>
    <source>
        <strain evidence="5">CGMCC 4.7312</strain>
    </source>
</reference>
<dbReference type="Pfam" id="PF01420">
    <property type="entry name" value="Methylase_S"/>
    <property type="match status" value="1"/>
</dbReference>
<dbReference type="PANTHER" id="PTHR30408:SF12">
    <property type="entry name" value="TYPE I RESTRICTION ENZYME MJAVIII SPECIFICITY SUBUNIT"/>
    <property type="match status" value="1"/>
</dbReference>
<organism evidence="5 6">
    <name type="scientific">Micromonospora sonchi</name>
    <dbReference type="NCBI Taxonomy" id="1763543"/>
    <lineage>
        <taxon>Bacteria</taxon>
        <taxon>Bacillati</taxon>
        <taxon>Actinomycetota</taxon>
        <taxon>Actinomycetes</taxon>
        <taxon>Micromonosporales</taxon>
        <taxon>Micromonosporaceae</taxon>
        <taxon>Micromonospora</taxon>
    </lineage>
</organism>
<dbReference type="PANTHER" id="PTHR30408">
    <property type="entry name" value="TYPE-1 RESTRICTION ENZYME ECOKI SPECIFICITY PROTEIN"/>
    <property type="match status" value="1"/>
</dbReference>
<evidence type="ECO:0000256" key="3">
    <source>
        <dbReference type="ARBA" id="ARBA00023125"/>
    </source>
</evidence>
<feature type="domain" description="Type I restriction modification DNA specificity" evidence="4">
    <location>
        <begin position="68"/>
        <end position="181"/>
    </location>
</feature>
<evidence type="ECO:0000256" key="2">
    <source>
        <dbReference type="ARBA" id="ARBA00022747"/>
    </source>
</evidence>
<dbReference type="SUPFAM" id="SSF116734">
    <property type="entry name" value="DNA methylase specificity domain"/>
    <property type="match status" value="2"/>
</dbReference>
<dbReference type="InterPro" id="IPR044946">
    <property type="entry name" value="Restrct_endonuc_typeI_TRD_sf"/>
</dbReference>
<protein>
    <recommendedName>
        <fullName evidence="4">Type I restriction modification DNA specificity domain-containing protein</fullName>
    </recommendedName>
</protein>
<dbReference type="CDD" id="cd17253">
    <property type="entry name" value="RMtype1_S_Eco933I-TRD2-CR2_like"/>
    <property type="match status" value="1"/>
</dbReference>
<name>A0A917U6Y6_9ACTN</name>
<reference evidence="5" key="2">
    <citation type="submission" date="2020-09" db="EMBL/GenBank/DDBJ databases">
        <authorList>
            <person name="Sun Q."/>
            <person name="Zhou Y."/>
        </authorList>
    </citation>
    <scope>NUCLEOTIDE SEQUENCE</scope>
    <source>
        <strain evidence="5">CGMCC 4.7312</strain>
    </source>
</reference>
<evidence type="ECO:0000259" key="4">
    <source>
        <dbReference type="Pfam" id="PF01420"/>
    </source>
</evidence>
<evidence type="ECO:0000256" key="1">
    <source>
        <dbReference type="ARBA" id="ARBA00010923"/>
    </source>
</evidence>
<keyword evidence="2" id="KW-0680">Restriction system</keyword>
<dbReference type="InterPro" id="IPR000055">
    <property type="entry name" value="Restrct_endonuc_typeI_TRD"/>
</dbReference>
<comment type="similarity">
    <text evidence="1">Belongs to the type-I restriction system S methylase family.</text>
</comment>
<dbReference type="GO" id="GO:0003677">
    <property type="term" value="F:DNA binding"/>
    <property type="evidence" value="ECO:0007669"/>
    <property type="project" value="UniProtKB-KW"/>
</dbReference>
<gene>
    <name evidence="5" type="ORF">GCM10011608_53600</name>
</gene>
<dbReference type="Proteomes" id="UP000608890">
    <property type="component" value="Unassembled WGS sequence"/>
</dbReference>